<dbReference type="GO" id="GO:0005829">
    <property type="term" value="C:cytosol"/>
    <property type="evidence" value="ECO:0007669"/>
    <property type="project" value="TreeGrafter"/>
</dbReference>
<dbReference type="InterPro" id="IPR011032">
    <property type="entry name" value="GroES-like_sf"/>
</dbReference>
<dbReference type="InterPro" id="IPR013149">
    <property type="entry name" value="ADH-like_C"/>
</dbReference>
<dbReference type="Pfam" id="PF08240">
    <property type="entry name" value="ADH_N"/>
    <property type="match status" value="1"/>
</dbReference>
<evidence type="ECO:0000256" key="4">
    <source>
        <dbReference type="ARBA" id="ARBA00023002"/>
    </source>
</evidence>
<dbReference type="CDD" id="cd08279">
    <property type="entry name" value="Zn_ADH_class_III"/>
    <property type="match status" value="1"/>
</dbReference>
<dbReference type="SMART" id="SM00829">
    <property type="entry name" value="PKS_ER"/>
    <property type="match status" value="1"/>
</dbReference>
<keyword evidence="2" id="KW-0479">Metal-binding</keyword>
<dbReference type="InterPro" id="IPR020843">
    <property type="entry name" value="ER"/>
</dbReference>
<evidence type="ECO:0000256" key="5">
    <source>
        <dbReference type="ARBA" id="ARBA00023027"/>
    </source>
</evidence>
<organism evidence="7">
    <name type="scientific">freshwater metagenome</name>
    <dbReference type="NCBI Taxonomy" id="449393"/>
    <lineage>
        <taxon>unclassified sequences</taxon>
        <taxon>metagenomes</taxon>
        <taxon>ecological metagenomes</taxon>
    </lineage>
</organism>
<dbReference type="PANTHER" id="PTHR43880:SF12">
    <property type="entry name" value="ALCOHOL DEHYDROGENASE CLASS-3"/>
    <property type="match status" value="1"/>
</dbReference>
<keyword evidence="5" id="KW-0520">NAD</keyword>
<evidence type="ECO:0000256" key="1">
    <source>
        <dbReference type="ARBA" id="ARBA00001947"/>
    </source>
</evidence>
<evidence type="ECO:0000256" key="2">
    <source>
        <dbReference type="ARBA" id="ARBA00022723"/>
    </source>
</evidence>
<sequence length="359" mass="37641">MRAAVFTELDGPLSVEEVKPYEPGPRDVVVRIIASGICHSDLSVMNGTLPMPPPGILGHEGAGVVEWVGEGVTRMSVGDRVIGSFIPVCGTCWYCKNNQSNLCEQTFMVSVPHADRADGTPLPAMTGLGTFAEQMTCHEMSLVKVETDLPDEQLALIGCGVTTGVGAALNTAQVEPGSIVVVIGCGGVGQAVIQGARIAGASRILAVDPVALKRDTAMKLGATETINPDDGDVATQVIMATGGRGADYVFEVIGNVDLILQAFMCTRPGGTTVAVGVPRTDTMVSVPSFPLVLQEKKLIGCVYGSAKVLRDFPRLIGLVESGKLDLSDMVTKTIVLDDINEGFRAMKDGEVIRSVIVNS</sequence>
<dbReference type="FunFam" id="3.40.50.720:FF:000003">
    <property type="entry name" value="S-(hydroxymethyl)glutathione dehydrogenase"/>
    <property type="match status" value="1"/>
</dbReference>
<dbReference type="Pfam" id="PF00107">
    <property type="entry name" value="ADH_zinc_N"/>
    <property type="match status" value="1"/>
</dbReference>
<dbReference type="InterPro" id="IPR013154">
    <property type="entry name" value="ADH-like_N"/>
</dbReference>
<proteinExistence type="predicted"/>
<feature type="domain" description="Enoyl reductase (ER)" evidence="6">
    <location>
        <begin position="11"/>
        <end position="356"/>
    </location>
</feature>
<dbReference type="AlphaFoldDB" id="A0A6J7GT13"/>
<keyword evidence="3" id="KW-0862">Zinc</keyword>
<dbReference type="PROSITE" id="PS00059">
    <property type="entry name" value="ADH_ZINC"/>
    <property type="match status" value="1"/>
</dbReference>
<comment type="cofactor">
    <cofactor evidence="1">
        <name>Zn(2+)</name>
        <dbReference type="ChEBI" id="CHEBI:29105"/>
    </cofactor>
</comment>
<dbReference type="Gene3D" id="3.90.180.10">
    <property type="entry name" value="Medium-chain alcohol dehydrogenases, catalytic domain"/>
    <property type="match status" value="1"/>
</dbReference>
<dbReference type="EMBL" id="CAFBMM010000038">
    <property type="protein sequence ID" value="CAB4907460.1"/>
    <property type="molecule type" value="Genomic_DNA"/>
</dbReference>
<accession>A0A6J7GT13</accession>
<protein>
    <submittedName>
        <fullName evidence="7">Unannotated protein</fullName>
    </submittedName>
</protein>
<dbReference type="SUPFAM" id="SSF50129">
    <property type="entry name" value="GroES-like"/>
    <property type="match status" value="2"/>
</dbReference>
<evidence type="ECO:0000313" key="7">
    <source>
        <dbReference type="EMBL" id="CAB4907460.1"/>
    </source>
</evidence>
<dbReference type="GO" id="GO:0008270">
    <property type="term" value="F:zinc ion binding"/>
    <property type="evidence" value="ECO:0007669"/>
    <property type="project" value="InterPro"/>
</dbReference>
<gene>
    <name evidence="7" type="ORF">UFOPK3605_00865</name>
</gene>
<dbReference type="GO" id="GO:0051903">
    <property type="term" value="F:S-(hydroxymethyl)glutathione dehydrogenase [NAD(P)+] activity"/>
    <property type="evidence" value="ECO:0007669"/>
    <property type="project" value="TreeGrafter"/>
</dbReference>
<keyword evidence="4" id="KW-0560">Oxidoreductase</keyword>
<name>A0A6J7GT13_9ZZZZ</name>
<evidence type="ECO:0000259" key="6">
    <source>
        <dbReference type="SMART" id="SM00829"/>
    </source>
</evidence>
<dbReference type="Gene3D" id="3.40.50.720">
    <property type="entry name" value="NAD(P)-binding Rossmann-like Domain"/>
    <property type="match status" value="1"/>
</dbReference>
<dbReference type="SUPFAM" id="SSF51735">
    <property type="entry name" value="NAD(P)-binding Rossmann-fold domains"/>
    <property type="match status" value="1"/>
</dbReference>
<dbReference type="GO" id="GO:0046294">
    <property type="term" value="P:formaldehyde catabolic process"/>
    <property type="evidence" value="ECO:0007669"/>
    <property type="project" value="TreeGrafter"/>
</dbReference>
<reference evidence="7" key="1">
    <citation type="submission" date="2020-05" db="EMBL/GenBank/DDBJ databases">
        <authorList>
            <person name="Chiriac C."/>
            <person name="Salcher M."/>
            <person name="Ghai R."/>
            <person name="Kavagutti S V."/>
        </authorList>
    </citation>
    <scope>NUCLEOTIDE SEQUENCE</scope>
</reference>
<dbReference type="PANTHER" id="PTHR43880">
    <property type="entry name" value="ALCOHOL DEHYDROGENASE"/>
    <property type="match status" value="1"/>
</dbReference>
<evidence type="ECO:0000256" key="3">
    <source>
        <dbReference type="ARBA" id="ARBA00022833"/>
    </source>
</evidence>
<dbReference type="InterPro" id="IPR036291">
    <property type="entry name" value="NAD(P)-bd_dom_sf"/>
</dbReference>
<dbReference type="InterPro" id="IPR002328">
    <property type="entry name" value="ADH_Zn_CS"/>
</dbReference>